<dbReference type="GO" id="GO:0043565">
    <property type="term" value="F:sequence-specific DNA binding"/>
    <property type="evidence" value="ECO:0007669"/>
    <property type="project" value="TreeGrafter"/>
</dbReference>
<gene>
    <name evidence="6" type="ORF">THIARS_60293</name>
</gene>
<dbReference type="CDD" id="cd08471">
    <property type="entry name" value="PBP2_CrgA_like_2"/>
    <property type="match status" value="1"/>
</dbReference>
<proteinExistence type="inferred from homology"/>
<evidence type="ECO:0000256" key="4">
    <source>
        <dbReference type="ARBA" id="ARBA00023163"/>
    </source>
</evidence>
<accession>A0A238D317</accession>
<keyword evidence="3" id="KW-0238">DNA-binding</keyword>
<evidence type="ECO:0000313" key="7">
    <source>
        <dbReference type="Proteomes" id="UP000214566"/>
    </source>
</evidence>
<evidence type="ECO:0000259" key="5">
    <source>
        <dbReference type="PROSITE" id="PS50931"/>
    </source>
</evidence>
<dbReference type="SUPFAM" id="SSF46785">
    <property type="entry name" value="Winged helix' DNA-binding domain"/>
    <property type="match status" value="1"/>
</dbReference>
<dbReference type="RefSeq" id="WP_094159832.1">
    <property type="nucleotide sequence ID" value="NZ_LT592170.1"/>
</dbReference>
<dbReference type="Proteomes" id="UP000214566">
    <property type="component" value="Unassembled WGS sequence"/>
</dbReference>
<dbReference type="GO" id="GO:0006351">
    <property type="term" value="P:DNA-templated transcription"/>
    <property type="evidence" value="ECO:0007669"/>
    <property type="project" value="TreeGrafter"/>
</dbReference>
<dbReference type="Gene3D" id="1.10.10.10">
    <property type="entry name" value="Winged helix-like DNA-binding domain superfamily/Winged helix DNA-binding domain"/>
    <property type="match status" value="1"/>
</dbReference>
<dbReference type="Pfam" id="PF03466">
    <property type="entry name" value="LysR_substrate"/>
    <property type="match status" value="1"/>
</dbReference>
<dbReference type="InterPro" id="IPR058163">
    <property type="entry name" value="LysR-type_TF_proteobact-type"/>
</dbReference>
<comment type="similarity">
    <text evidence="1">Belongs to the LysR transcriptional regulatory family.</text>
</comment>
<protein>
    <submittedName>
        <fullName evidence="6">Transcriptional regulator, LysR family</fullName>
    </submittedName>
</protein>
<dbReference type="Gene3D" id="3.40.190.290">
    <property type="match status" value="1"/>
</dbReference>
<dbReference type="InterPro" id="IPR036388">
    <property type="entry name" value="WH-like_DNA-bd_sf"/>
</dbReference>
<organism evidence="6 7">
    <name type="scientific">Thiomonas delicata</name>
    <name type="common">Thiomonas cuprina</name>
    <dbReference type="NCBI Taxonomy" id="364030"/>
    <lineage>
        <taxon>Bacteria</taxon>
        <taxon>Pseudomonadati</taxon>
        <taxon>Pseudomonadota</taxon>
        <taxon>Betaproteobacteria</taxon>
        <taxon>Burkholderiales</taxon>
        <taxon>Thiomonas</taxon>
    </lineage>
</organism>
<dbReference type="AlphaFoldDB" id="A0A238D317"/>
<keyword evidence="7" id="KW-1185">Reference proteome</keyword>
<dbReference type="SUPFAM" id="SSF53850">
    <property type="entry name" value="Periplasmic binding protein-like II"/>
    <property type="match status" value="1"/>
</dbReference>
<dbReference type="GO" id="GO:0003700">
    <property type="term" value="F:DNA-binding transcription factor activity"/>
    <property type="evidence" value="ECO:0007669"/>
    <property type="project" value="InterPro"/>
</dbReference>
<keyword evidence="4" id="KW-0804">Transcription</keyword>
<dbReference type="Pfam" id="PF00126">
    <property type="entry name" value="HTH_1"/>
    <property type="match status" value="1"/>
</dbReference>
<keyword evidence="2" id="KW-0805">Transcription regulation</keyword>
<dbReference type="PANTHER" id="PTHR30537">
    <property type="entry name" value="HTH-TYPE TRANSCRIPTIONAL REGULATOR"/>
    <property type="match status" value="1"/>
</dbReference>
<feature type="domain" description="HTH lysR-type" evidence="5">
    <location>
        <begin position="1"/>
        <end position="59"/>
    </location>
</feature>
<evidence type="ECO:0000256" key="2">
    <source>
        <dbReference type="ARBA" id="ARBA00023015"/>
    </source>
</evidence>
<evidence type="ECO:0000313" key="6">
    <source>
        <dbReference type="EMBL" id="SBP87580.1"/>
    </source>
</evidence>
<sequence>MDKLKAMQTVVSIADEGSLTAAAIALDSSLPAVVRTLAQLEAHLGIRLFNRTTRRISLTEEGQHYIDSSRQLLTAIEEAESALTTDAVEPRGQLTITAPVLYGQMHVAPSVTRFVRRYDKVRVNLLLSDRRANLLEEHIDVGIRIGALDDSSLIAQALGSVRRIVVASPEYLACHGVPNHPSDLLKTNCVRFSNGAGPWWTFYENNKPFKVAVSGNLMFNLTAPAIEACTAGLGFGMFFLYQVAHQLAHNDLRVVLASFEPPAKPINLVYPHARLLPARIKFFTEWMKRELSEGHLEKTSPCADNTGMM</sequence>
<dbReference type="InterPro" id="IPR005119">
    <property type="entry name" value="LysR_subst-bd"/>
</dbReference>
<dbReference type="PROSITE" id="PS50931">
    <property type="entry name" value="HTH_LYSR"/>
    <property type="match status" value="1"/>
</dbReference>
<dbReference type="EMBL" id="FLMQ01000055">
    <property type="protein sequence ID" value="SBP87580.1"/>
    <property type="molecule type" value="Genomic_DNA"/>
</dbReference>
<dbReference type="PANTHER" id="PTHR30537:SF5">
    <property type="entry name" value="HTH-TYPE TRANSCRIPTIONAL ACTIVATOR TTDR-RELATED"/>
    <property type="match status" value="1"/>
</dbReference>
<name>A0A238D317_THIDL</name>
<dbReference type="OrthoDB" id="9786526at2"/>
<dbReference type="InterPro" id="IPR000847">
    <property type="entry name" value="LysR_HTH_N"/>
</dbReference>
<dbReference type="FunFam" id="1.10.10.10:FF:000001">
    <property type="entry name" value="LysR family transcriptional regulator"/>
    <property type="match status" value="1"/>
</dbReference>
<dbReference type="InterPro" id="IPR036390">
    <property type="entry name" value="WH_DNA-bd_sf"/>
</dbReference>
<evidence type="ECO:0000256" key="3">
    <source>
        <dbReference type="ARBA" id="ARBA00023125"/>
    </source>
</evidence>
<reference evidence="6 7" key="1">
    <citation type="submission" date="2016-06" db="EMBL/GenBank/DDBJ databases">
        <authorList>
            <person name="Kjaerup R.B."/>
            <person name="Dalgaard T.S."/>
            <person name="Juul-Madsen H.R."/>
        </authorList>
    </citation>
    <scope>NUCLEOTIDE SEQUENCE [LARGE SCALE GENOMIC DNA]</scope>
    <source>
        <strain evidence="6 7">DSM 16361</strain>
    </source>
</reference>
<evidence type="ECO:0000256" key="1">
    <source>
        <dbReference type="ARBA" id="ARBA00009437"/>
    </source>
</evidence>